<name>A0A4Q0S838_9BRAD</name>
<gene>
    <name evidence="2" type="ORF">XH94_32615</name>
</gene>
<dbReference type="EMBL" id="LBJM01000089">
    <property type="protein sequence ID" value="RXH32007.1"/>
    <property type="molecule type" value="Genomic_DNA"/>
</dbReference>
<feature type="transmembrane region" description="Helical" evidence="1">
    <location>
        <begin position="20"/>
        <end position="38"/>
    </location>
</feature>
<organism evidence="2 3">
    <name type="scientific">Bradyrhizobium zhanjiangense</name>
    <dbReference type="NCBI Taxonomy" id="1325107"/>
    <lineage>
        <taxon>Bacteria</taxon>
        <taxon>Pseudomonadati</taxon>
        <taxon>Pseudomonadota</taxon>
        <taxon>Alphaproteobacteria</taxon>
        <taxon>Hyphomicrobiales</taxon>
        <taxon>Nitrobacteraceae</taxon>
        <taxon>Bradyrhizobium</taxon>
    </lineage>
</organism>
<comment type="caution">
    <text evidence="2">The sequence shown here is derived from an EMBL/GenBank/DDBJ whole genome shotgun (WGS) entry which is preliminary data.</text>
</comment>
<dbReference type="Proteomes" id="UP000290565">
    <property type="component" value="Unassembled WGS sequence"/>
</dbReference>
<protein>
    <submittedName>
        <fullName evidence="2">Uncharacterized protein</fullName>
    </submittedName>
</protein>
<keyword evidence="1" id="KW-1133">Transmembrane helix</keyword>
<reference evidence="2 3" key="1">
    <citation type="submission" date="2015-04" db="EMBL/GenBank/DDBJ databases">
        <title>Comparative genomics of rhizobia nodulating Arachis hypogaea in China.</title>
        <authorList>
            <person name="Li Y."/>
        </authorList>
    </citation>
    <scope>NUCLEOTIDE SEQUENCE [LARGE SCALE GENOMIC DNA]</scope>
    <source>
        <strain evidence="2 3">CCBAU 51787</strain>
    </source>
</reference>
<keyword evidence="1" id="KW-0812">Transmembrane</keyword>
<evidence type="ECO:0000256" key="1">
    <source>
        <dbReference type="SAM" id="Phobius"/>
    </source>
</evidence>
<dbReference type="AlphaFoldDB" id="A0A4Q0S838"/>
<keyword evidence="1" id="KW-0472">Membrane</keyword>
<sequence>MIAVTASLPHDFWSFQIKDLVTGAIALVGLIIASTNLYNAYLRRPKIVATPGGWIFLASHRGEKALVRIFMPSLFFNRGSEPALIVALTLKLTPEAPSRPASVFSWDEFVSRKEVRESGAKHHSGIRAEFQGKASALIVPKSDAVEKEIVFAPVPGSPPLVPGTYGLRLEGRFLGSGKRARRFNSPSTRLTIEEKHLSLVEERIVRDEHGQYLYSNHVQVKTEGHDEPS</sequence>
<proteinExistence type="predicted"/>
<accession>A0A4Q0S838</accession>
<evidence type="ECO:0000313" key="2">
    <source>
        <dbReference type="EMBL" id="RXH32007.1"/>
    </source>
</evidence>
<evidence type="ECO:0000313" key="3">
    <source>
        <dbReference type="Proteomes" id="UP000290565"/>
    </source>
</evidence>